<dbReference type="SMART" id="SM00857">
    <property type="entry name" value="Resolvase"/>
    <property type="match status" value="1"/>
</dbReference>
<protein>
    <submittedName>
        <fullName evidence="4">Recombinase family protein</fullName>
    </submittedName>
</protein>
<dbReference type="Gene3D" id="3.40.50.1390">
    <property type="entry name" value="Resolvase, N-terminal catalytic domain"/>
    <property type="match status" value="1"/>
</dbReference>
<dbReference type="Proteomes" id="UP000654452">
    <property type="component" value="Unassembled WGS sequence"/>
</dbReference>
<keyword evidence="2" id="KW-0233">DNA recombination</keyword>
<proteinExistence type="predicted"/>
<dbReference type="InterPro" id="IPR036162">
    <property type="entry name" value="Resolvase-like_N_sf"/>
</dbReference>
<keyword evidence="1" id="KW-0238">DNA-binding</keyword>
<dbReference type="RefSeq" id="WP_200487650.1">
    <property type="nucleotide sequence ID" value="NZ_JAEPIV010000047.1"/>
</dbReference>
<feature type="domain" description="Resolvase/invertase-type recombinase catalytic" evidence="3">
    <location>
        <begin position="4"/>
        <end position="102"/>
    </location>
</feature>
<keyword evidence="5" id="KW-1185">Reference proteome</keyword>
<dbReference type="EMBL" id="JAEPIV010000047">
    <property type="protein sequence ID" value="MBK4723278.1"/>
    <property type="molecule type" value="Genomic_DNA"/>
</dbReference>
<evidence type="ECO:0000313" key="5">
    <source>
        <dbReference type="Proteomes" id="UP000654452"/>
    </source>
</evidence>
<dbReference type="PANTHER" id="PTHR30461">
    <property type="entry name" value="DNA-INVERTASE FROM LAMBDOID PROPHAGE"/>
    <property type="match status" value="1"/>
</dbReference>
<name>A0ABS1I995_9PROT</name>
<dbReference type="Pfam" id="PF00239">
    <property type="entry name" value="Resolvase"/>
    <property type="match status" value="1"/>
</dbReference>
<dbReference type="PROSITE" id="PS51736">
    <property type="entry name" value="RECOMBINASES_3"/>
    <property type="match status" value="1"/>
</dbReference>
<dbReference type="SUPFAM" id="SSF53041">
    <property type="entry name" value="Resolvase-like"/>
    <property type="match status" value="1"/>
</dbReference>
<evidence type="ECO:0000256" key="2">
    <source>
        <dbReference type="ARBA" id="ARBA00023172"/>
    </source>
</evidence>
<organism evidence="4 5">
    <name type="scientific">Azospirillum aestuarii</name>
    <dbReference type="NCBI Taxonomy" id="2802052"/>
    <lineage>
        <taxon>Bacteria</taxon>
        <taxon>Pseudomonadati</taxon>
        <taxon>Pseudomonadota</taxon>
        <taxon>Alphaproteobacteria</taxon>
        <taxon>Rhodospirillales</taxon>
        <taxon>Azospirillaceae</taxon>
        <taxon>Azospirillum</taxon>
    </lineage>
</organism>
<comment type="caution">
    <text evidence="4">The sequence shown here is derived from an EMBL/GenBank/DDBJ whole genome shotgun (WGS) entry which is preliminary data.</text>
</comment>
<dbReference type="InterPro" id="IPR006119">
    <property type="entry name" value="Resolv_N"/>
</dbReference>
<evidence type="ECO:0000313" key="4">
    <source>
        <dbReference type="EMBL" id="MBK4723278.1"/>
    </source>
</evidence>
<sequence>MGQRAALYCQVSTTDQSCARQERDLLAFAAHSGYKVMGVFKETGSGVKLDRVERRKVMALAQARHIDAVLVTELSRWGRGTSSPLCAKGTENRLPISGFPEG</sequence>
<accession>A0ABS1I995</accession>
<reference evidence="4 5" key="1">
    <citation type="submission" date="2021-01" db="EMBL/GenBank/DDBJ databases">
        <title>Azospirillum sp. YIM DDC1 draft genome.</title>
        <authorList>
            <person name="Wang Y.-X."/>
        </authorList>
    </citation>
    <scope>NUCLEOTIDE SEQUENCE [LARGE SCALE GENOMIC DNA]</scope>
    <source>
        <strain evidence="4 5">YIM DDC1</strain>
    </source>
</reference>
<evidence type="ECO:0000256" key="1">
    <source>
        <dbReference type="ARBA" id="ARBA00023125"/>
    </source>
</evidence>
<dbReference type="PANTHER" id="PTHR30461:SF2">
    <property type="entry name" value="SERINE RECOMBINASE PINE-RELATED"/>
    <property type="match status" value="1"/>
</dbReference>
<gene>
    <name evidence="4" type="ORF">JJL56_30970</name>
</gene>
<dbReference type="InterPro" id="IPR050639">
    <property type="entry name" value="SSR_resolvase"/>
</dbReference>
<evidence type="ECO:0000259" key="3">
    <source>
        <dbReference type="PROSITE" id="PS51736"/>
    </source>
</evidence>